<comment type="caution">
    <text evidence="3">The sequence shown here is derived from an EMBL/GenBank/DDBJ whole genome shotgun (WGS) entry which is preliminary data.</text>
</comment>
<sequence>MSLPSLFQGRRGTWIYQSPRILFILSYAEARKLDKGAIYRRHMDRVKRLGPHQSWILHRLGYLGYATKKGGEPDLSAVEELASRLSLDINRLIIAVEAALKAANARRPEDVALLPPVLTLPEKVVLLEALAKSDRFHLKKSISAFDADKIPRNVDPDAYRREKRFRKAYLYNLHLLNPEGRPTLLGYALAYRIAKGADAVSSYLKLLDASGRLKYVVALEALAMDVGTMRELKNLIEAYEEALASLGHRLDLGTAYYVFSGMKSDVEDFMIGLAKPLEWLLEILET</sequence>
<dbReference type="RefSeq" id="WP_116421903.1">
    <property type="nucleotide sequence ID" value="NZ_DAIOPL010000025.1"/>
</dbReference>
<evidence type="ECO:0000313" key="3">
    <source>
        <dbReference type="EMBL" id="RFA97232.1"/>
    </source>
</evidence>
<dbReference type="AlphaFoldDB" id="A0A371R192"/>
<dbReference type="Proteomes" id="UP000256877">
    <property type="component" value="Unassembled WGS sequence"/>
</dbReference>
<evidence type="ECO:0000313" key="2">
    <source>
        <dbReference type="EMBL" id="RFA93827.1"/>
    </source>
</evidence>
<dbReference type="EMBL" id="NMUF01000029">
    <property type="protein sequence ID" value="RFA97232.1"/>
    <property type="molecule type" value="Genomic_DNA"/>
</dbReference>
<organism evidence="3 4">
    <name type="scientific">Pyrobaculum aerophilum</name>
    <dbReference type="NCBI Taxonomy" id="13773"/>
    <lineage>
        <taxon>Archaea</taxon>
        <taxon>Thermoproteota</taxon>
        <taxon>Thermoprotei</taxon>
        <taxon>Thermoproteales</taxon>
        <taxon>Thermoproteaceae</taxon>
        <taxon>Pyrobaculum</taxon>
    </lineage>
</organism>
<dbReference type="OrthoDB" id="28868at2157"/>
<protein>
    <submittedName>
        <fullName evidence="3">Uncharacterized protein</fullName>
    </submittedName>
</protein>
<evidence type="ECO:0000313" key="4">
    <source>
        <dbReference type="Proteomes" id="UP000256877"/>
    </source>
</evidence>
<evidence type="ECO:0000313" key="5">
    <source>
        <dbReference type="Proteomes" id="UP000257123"/>
    </source>
</evidence>
<reference evidence="4 5" key="1">
    <citation type="submission" date="2017-07" db="EMBL/GenBank/DDBJ databases">
        <title>Draft genome sequence of aerobic hyperthermophilic archaea, Pyrobaculum aerophilum YKB31 and YKB32.</title>
        <authorList>
            <person name="Mochizuki T."/>
            <person name="Berliner A.J."/>
            <person name="Yoshida-Takashima Y."/>
            <person name="Takaki Y."/>
            <person name="Nunoura T."/>
            <person name="Takai K."/>
        </authorList>
    </citation>
    <scope>NUCLEOTIDE SEQUENCE [LARGE SCALE GENOMIC DNA]</scope>
    <source>
        <strain evidence="2 5">YKB31</strain>
        <strain evidence="3 4">YKB32</strain>
    </source>
</reference>
<reference evidence="1" key="2">
    <citation type="journal article" date="2020" name="bioRxiv">
        <title>A rank-normalized archaeal taxonomy based on genome phylogeny resolves widespread incomplete and uneven classifications.</title>
        <authorList>
            <person name="Rinke C."/>
            <person name="Chuvochina M."/>
            <person name="Mussig A.J."/>
            <person name="Chaumeil P.-A."/>
            <person name="Waite D.W."/>
            <person name="Whitman W.B."/>
            <person name="Parks D.H."/>
            <person name="Hugenholtz P."/>
        </authorList>
    </citation>
    <scope>NUCLEOTIDE SEQUENCE</scope>
    <source>
        <strain evidence="1">UBA8839</strain>
    </source>
</reference>
<dbReference type="GeneID" id="1465057"/>
<evidence type="ECO:0000313" key="1">
    <source>
        <dbReference type="EMBL" id="HII46263.1"/>
    </source>
</evidence>
<proteinExistence type="predicted"/>
<dbReference type="Proteomes" id="UP000257123">
    <property type="component" value="Unassembled WGS sequence"/>
</dbReference>
<name>A0A371R192_9CREN</name>
<gene>
    <name evidence="2" type="ORF">CGL51_12200</name>
    <name evidence="3" type="ORF">CGL52_09690</name>
    <name evidence="1" type="ORF">HA333_02000</name>
</gene>
<dbReference type="EMBL" id="DUJP01000010">
    <property type="protein sequence ID" value="HII46263.1"/>
    <property type="molecule type" value="Genomic_DNA"/>
</dbReference>
<dbReference type="Proteomes" id="UP000651120">
    <property type="component" value="Unassembled WGS sequence"/>
</dbReference>
<accession>A0A371R192</accession>
<dbReference type="EMBL" id="NMUE01000054">
    <property type="protein sequence ID" value="RFA93827.1"/>
    <property type="molecule type" value="Genomic_DNA"/>
</dbReference>